<dbReference type="AlphaFoldDB" id="A0A3P6Q911"/>
<evidence type="ECO:0000313" key="1">
    <source>
        <dbReference type="EMBL" id="VDK28531.1"/>
    </source>
</evidence>
<accession>A0A3P6Q911</accession>
<sequence length="102" mass="11357">MKCHFRCDLTEQNAVVIGSATFLISEVVCNNDHFSRNIISEETSDFVACMSIASTSRPRSQPVLIQFSAKNLSKKGMFGEPQVLQNLPLNCNLSFFHSTIKS</sequence>
<dbReference type="Proteomes" id="UP000267096">
    <property type="component" value="Unassembled WGS sequence"/>
</dbReference>
<organism evidence="1 2">
    <name type="scientific">Anisakis simplex</name>
    <name type="common">Herring worm</name>
    <dbReference type="NCBI Taxonomy" id="6269"/>
    <lineage>
        <taxon>Eukaryota</taxon>
        <taxon>Metazoa</taxon>
        <taxon>Ecdysozoa</taxon>
        <taxon>Nematoda</taxon>
        <taxon>Chromadorea</taxon>
        <taxon>Rhabditida</taxon>
        <taxon>Spirurina</taxon>
        <taxon>Ascaridomorpha</taxon>
        <taxon>Ascaridoidea</taxon>
        <taxon>Anisakidae</taxon>
        <taxon>Anisakis</taxon>
        <taxon>Anisakis simplex complex</taxon>
    </lineage>
</organism>
<keyword evidence="2" id="KW-1185">Reference proteome</keyword>
<proteinExistence type="predicted"/>
<reference evidence="1 2" key="1">
    <citation type="submission" date="2018-11" db="EMBL/GenBank/DDBJ databases">
        <authorList>
            <consortium name="Pathogen Informatics"/>
        </authorList>
    </citation>
    <scope>NUCLEOTIDE SEQUENCE [LARGE SCALE GENOMIC DNA]</scope>
</reference>
<dbReference type="OrthoDB" id="5855668at2759"/>
<evidence type="ECO:0000313" key="2">
    <source>
        <dbReference type="Proteomes" id="UP000267096"/>
    </source>
</evidence>
<protein>
    <submittedName>
        <fullName evidence="1">Uncharacterized protein</fullName>
    </submittedName>
</protein>
<dbReference type="EMBL" id="UYRR01016605">
    <property type="protein sequence ID" value="VDK28531.1"/>
    <property type="molecule type" value="Genomic_DNA"/>
</dbReference>
<gene>
    <name evidence="1" type="ORF">ASIM_LOCUS7104</name>
</gene>
<name>A0A3P6Q911_ANISI</name>